<protein>
    <submittedName>
        <fullName evidence="2">Fructosamine kinase</fullName>
    </submittedName>
</protein>
<dbReference type="Gene3D" id="3.90.1200.10">
    <property type="match status" value="1"/>
</dbReference>
<reference evidence="2 3" key="1">
    <citation type="submission" date="2017-04" db="EMBL/GenBank/DDBJ databases">
        <title>The whole genome sequencing and assembly of Halobacillus mangrovi strain.</title>
        <authorList>
            <person name="Lee S.-J."/>
            <person name="Park M.-K."/>
            <person name="Kim J.-Y."/>
            <person name="Lee Y.-J."/>
            <person name="Yi H."/>
            <person name="Bahn Y.-S."/>
            <person name="Kim J.F."/>
            <person name="Lee D.-W."/>
        </authorList>
    </citation>
    <scope>NUCLEOTIDE SEQUENCE [LARGE SCALE GENOMIC DNA]</scope>
    <source>
        <strain evidence="2 3">KTB 131</strain>
    </source>
</reference>
<accession>A0A1W5ZRU2</accession>
<evidence type="ECO:0000256" key="1">
    <source>
        <dbReference type="PIRNR" id="PIRNR006221"/>
    </source>
</evidence>
<keyword evidence="1 2" id="KW-0418">Kinase</keyword>
<gene>
    <name evidence="2" type="ORF">HM131_03770</name>
</gene>
<dbReference type="InterPro" id="IPR016477">
    <property type="entry name" value="Fructo-/Ketosamine-3-kinase"/>
</dbReference>
<proteinExistence type="inferred from homology"/>
<dbReference type="RefSeq" id="WP_085028091.1">
    <property type="nucleotide sequence ID" value="NZ_CP020772.1"/>
</dbReference>
<dbReference type="STRING" id="402384.HM131_03770"/>
<dbReference type="EMBL" id="CP020772">
    <property type="protein sequence ID" value="ARI76003.1"/>
    <property type="molecule type" value="Genomic_DNA"/>
</dbReference>
<evidence type="ECO:0000313" key="3">
    <source>
        <dbReference type="Proteomes" id="UP000192527"/>
    </source>
</evidence>
<comment type="similarity">
    <text evidence="1">Belongs to the fructosamine kinase family.</text>
</comment>
<dbReference type="GO" id="GO:0016301">
    <property type="term" value="F:kinase activity"/>
    <property type="evidence" value="ECO:0007669"/>
    <property type="project" value="UniProtKB-UniRule"/>
</dbReference>
<dbReference type="Pfam" id="PF03881">
    <property type="entry name" value="Fructosamin_kin"/>
    <property type="match status" value="1"/>
</dbReference>
<keyword evidence="1" id="KW-0808">Transferase</keyword>
<organism evidence="2 3">
    <name type="scientific">Halobacillus mangrovi</name>
    <dbReference type="NCBI Taxonomy" id="402384"/>
    <lineage>
        <taxon>Bacteria</taxon>
        <taxon>Bacillati</taxon>
        <taxon>Bacillota</taxon>
        <taxon>Bacilli</taxon>
        <taxon>Bacillales</taxon>
        <taxon>Bacillaceae</taxon>
        <taxon>Halobacillus</taxon>
    </lineage>
</organism>
<dbReference type="OrthoDB" id="5291879at2"/>
<dbReference type="KEGG" id="hmn:HM131_03770"/>
<dbReference type="PANTHER" id="PTHR12149">
    <property type="entry name" value="FRUCTOSAMINE 3 KINASE-RELATED PROTEIN"/>
    <property type="match status" value="1"/>
</dbReference>
<dbReference type="AlphaFoldDB" id="A0A1W5ZRU2"/>
<dbReference type="SUPFAM" id="SSF56112">
    <property type="entry name" value="Protein kinase-like (PK-like)"/>
    <property type="match status" value="1"/>
</dbReference>
<dbReference type="InterPro" id="IPR011009">
    <property type="entry name" value="Kinase-like_dom_sf"/>
</dbReference>
<evidence type="ECO:0000313" key="2">
    <source>
        <dbReference type="EMBL" id="ARI76003.1"/>
    </source>
</evidence>
<dbReference type="PIRSF" id="PIRSF006221">
    <property type="entry name" value="Ketosamine-3-kinase"/>
    <property type="match status" value="1"/>
</dbReference>
<name>A0A1W5ZRU2_9BACI</name>
<sequence>MEEMIQRTLHKIQDHSAIKEVKQVSGGDINRSFYVETINHQYFMKGNEQVPSHFFRAEAQGLQLIKDTNTIKVPSVYHYDEPENGEEAMIAMDWINPGRKDVSELLGQNLAQMHQQTAQKYGYGSPTFVGTLDQPNAWTSSWVDYYRTYRLKKQMDYAKSLNRMPKIRQERLEKLLDRLEEWVPAHPEASLLHGDLWGGNWRTGEDDEPYLIDPSVLYGDHAFEIAFTELFGGFPNRFYEQYKEQFPLSDHYEDIKSLYQLFYLLVHLNMFGESYGSSVDSILKRYVG</sequence>
<keyword evidence="3" id="KW-1185">Reference proteome</keyword>
<dbReference type="PANTHER" id="PTHR12149:SF8">
    <property type="entry name" value="PROTEIN-RIBULOSAMINE 3-KINASE"/>
    <property type="match status" value="1"/>
</dbReference>
<dbReference type="Proteomes" id="UP000192527">
    <property type="component" value="Chromosome"/>
</dbReference>
<dbReference type="Gene3D" id="3.30.200.20">
    <property type="entry name" value="Phosphorylase Kinase, domain 1"/>
    <property type="match status" value="1"/>
</dbReference>